<keyword evidence="3 5" id="KW-1133">Transmembrane helix</keyword>
<evidence type="ECO:0000313" key="8">
    <source>
        <dbReference type="EMBL" id="AHZ23262.1"/>
    </source>
</evidence>
<dbReference type="GO" id="GO:0016020">
    <property type="term" value="C:membrane"/>
    <property type="evidence" value="ECO:0007669"/>
    <property type="project" value="UniProtKB-SubCell"/>
</dbReference>
<evidence type="ECO:0000256" key="4">
    <source>
        <dbReference type="ARBA" id="ARBA00023136"/>
    </source>
</evidence>
<comment type="subcellular location">
    <subcellularLocation>
        <location evidence="1">Membrane</location>
        <topology evidence="1">Multi-pass membrane protein</topology>
    </subcellularLocation>
</comment>
<keyword evidence="4 5" id="KW-0472">Membrane</keyword>
<dbReference type="EMBL" id="CP007551">
    <property type="protein sequence ID" value="AHZ23262.1"/>
    <property type="molecule type" value="Genomic_DNA"/>
</dbReference>
<evidence type="ECO:0000313" key="9">
    <source>
        <dbReference type="EMBL" id="ELZ99427.1"/>
    </source>
</evidence>
<dbReference type="RefSeq" id="WP_004059604.1">
    <property type="nucleotide sequence ID" value="NC_017941.2"/>
</dbReference>
<evidence type="ECO:0000313" key="10">
    <source>
        <dbReference type="EMBL" id="QCQ73876.1"/>
    </source>
</evidence>
<proteinExistence type="predicted"/>
<evidence type="ECO:0000313" key="7">
    <source>
        <dbReference type="EMBL" id="AFK19883.1"/>
    </source>
</evidence>
<evidence type="ECO:0000256" key="5">
    <source>
        <dbReference type="SAM" id="Phobius"/>
    </source>
</evidence>
<evidence type="ECO:0000256" key="3">
    <source>
        <dbReference type="ARBA" id="ARBA00022989"/>
    </source>
</evidence>
<reference evidence="7" key="5">
    <citation type="submission" date="2014-05" db="EMBL/GenBank/DDBJ databases">
        <authorList>
            <person name="Wang L."/>
            <person name="Yang H."/>
            <person name="Xiang H."/>
        </authorList>
    </citation>
    <scope>NUCLEOTIDE SEQUENCE</scope>
    <source>
        <strain evidence="7">CGMCC 1.2087</strain>
    </source>
</reference>
<dbReference type="GeneID" id="40154895"/>
<sequence>MPSTPLFAPREFFEQHTPSFAGAVLILYLTGVVAVASGLPFLSQFSDADFSVGIQVVAVLLGGGIGAAGIWVVSTALVYILSRVAGGVGSVTSTVVTVGWVALPLLLVNTISTATVWVLHLTGGLPTTTPTQTQLPEWLVLLNTVTGFVGYLWIGYILTYAIHDVHDLTVRRAAAISGVVILVPLLSSISTLVS</sequence>
<name>I3R6M3_HALMT</name>
<reference evidence="10 14" key="6">
    <citation type="submission" date="2019-04" db="EMBL/GenBank/DDBJ databases">
        <title>Methylomes of two halophilic Archaea, Haloarcula marismortui and Haloferax mediterranei.</title>
        <authorList>
            <person name="DasSarma S."/>
            <person name="DasSarma P."/>
            <person name="DasSarma S."/>
            <person name="Fomenkov A."/>
            <person name="Vincze T."/>
            <person name="Anton B.P."/>
            <person name="Roberts R.J."/>
        </authorList>
    </citation>
    <scope>NUCLEOTIDE SEQUENCE [LARGE SCALE GENOMIC DNA]</scope>
    <source>
        <strain evidence="10">ATCC 33500</strain>
        <strain evidence="14">ATCC 33500 / DSM 1411 / JCM 8866 / NBRC 14739 / NCIMB 2177 / R-4</strain>
    </source>
</reference>
<keyword evidence="12" id="KW-1185">Reference proteome</keyword>
<dbReference type="OrthoDB" id="307204at2157"/>
<dbReference type="AlphaFoldDB" id="I3R6M3"/>
<keyword evidence="2 5" id="KW-0812">Transmembrane</keyword>
<dbReference type="InterPro" id="IPR006977">
    <property type="entry name" value="Yip1_dom"/>
</dbReference>
<protein>
    <recommendedName>
        <fullName evidence="6">Yip1 domain-containing protein</fullName>
    </recommendedName>
</protein>
<feature type="transmembrane region" description="Helical" evidence="5">
    <location>
        <begin position="138"/>
        <end position="161"/>
    </location>
</feature>
<evidence type="ECO:0000313" key="13">
    <source>
        <dbReference type="Proteomes" id="UP000027075"/>
    </source>
</evidence>
<dbReference type="eggNOG" id="arCOG02054">
    <property type="taxonomic scope" value="Archaea"/>
</dbReference>
<reference evidence="7" key="1">
    <citation type="journal article" date="2012" name="Appl. Environ. Microbiol.">
        <title>Identification of the haloarchaeal phasin (PhaP) that functions in polyhydroxyalkanoate accumulation and granule formation in Haloferax mediterranei.</title>
        <authorList>
            <person name="Cai S."/>
            <person name="Cai L."/>
            <person name="Liu H."/>
            <person name="Liu X."/>
            <person name="Han J."/>
            <person name="Zhou J."/>
            <person name="Xiang H."/>
        </authorList>
    </citation>
    <scope>NUCLEOTIDE SEQUENCE</scope>
    <source>
        <strain evidence="7">CGMCC 1.2087</strain>
    </source>
</reference>
<dbReference type="HOGENOM" id="CLU_1399707_0_0_2"/>
<accession>I3R6M3</accession>
<dbReference type="Proteomes" id="UP000299011">
    <property type="component" value="Chromosome"/>
</dbReference>
<dbReference type="Proteomes" id="UP000006469">
    <property type="component" value="Chromosome"/>
</dbReference>
<gene>
    <name evidence="7" type="ordered locus">HFX_2194</name>
    <name evidence="8" type="ORF">BM92_11715</name>
    <name evidence="9" type="ORF">C439_12774</name>
    <name evidence="10" type="ORF">E6P09_00720</name>
</gene>
<dbReference type="PATRIC" id="fig|523841.21.peg.2576"/>
<evidence type="ECO:0000313" key="14">
    <source>
        <dbReference type="Proteomes" id="UP000299011"/>
    </source>
</evidence>
<dbReference type="Pfam" id="PF04893">
    <property type="entry name" value="Yip1"/>
    <property type="match status" value="1"/>
</dbReference>
<evidence type="ECO:0000256" key="1">
    <source>
        <dbReference type="ARBA" id="ARBA00004141"/>
    </source>
</evidence>
<evidence type="ECO:0000256" key="2">
    <source>
        <dbReference type="ARBA" id="ARBA00022692"/>
    </source>
</evidence>
<dbReference type="EMBL" id="CP039139">
    <property type="protein sequence ID" value="QCQ73876.1"/>
    <property type="molecule type" value="Genomic_DNA"/>
</dbReference>
<feature type="domain" description="Yip1" evidence="6">
    <location>
        <begin position="6"/>
        <end position="187"/>
    </location>
</feature>
<organism evidence="7 11">
    <name type="scientific">Haloferax mediterranei (strain ATCC 33500 / DSM 1411 / JCM 8866 / NBRC 14739 / NCIMB 2177 / R-4)</name>
    <name type="common">Halobacterium mediterranei</name>
    <dbReference type="NCBI Taxonomy" id="523841"/>
    <lineage>
        <taxon>Archaea</taxon>
        <taxon>Methanobacteriati</taxon>
        <taxon>Methanobacteriota</taxon>
        <taxon>Stenosarchaea group</taxon>
        <taxon>Halobacteria</taxon>
        <taxon>Halobacteriales</taxon>
        <taxon>Haloferacaceae</taxon>
        <taxon>Haloferax</taxon>
    </lineage>
</organism>
<dbReference type="EMBL" id="AOLO01000011">
    <property type="protein sequence ID" value="ELZ99427.1"/>
    <property type="molecule type" value="Genomic_DNA"/>
</dbReference>
<evidence type="ECO:0000259" key="6">
    <source>
        <dbReference type="Pfam" id="PF04893"/>
    </source>
</evidence>
<reference evidence="7 11" key="2">
    <citation type="journal article" date="2012" name="J. Bacteriol.">
        <title>Complete genome sequence of the metabolically versatile halophilic archaeon Haloferax mediterranei, a poly(3-hydroxybutyrate-co-3-hydroxyvalerate) producer.</title>
        <authorList>
            <person name="Han J."/>
            <person name="Zhang F."/>
            <person name="Hou J."/>
            <person name="Liu X."/>
            <person name="Li M."/>
            <person name="Liu H."/>
            <person name="Cai L."/>
            <person name="Zhang B."/>
            <person name="Chen Y."/>
            <person name="Zhou J."/>
            <person name="Hu S."/>
            <person name="Xiang H."/>
        </authorList>
    </citation>
    <scope>NUCLEOTIDE SEQUENCE [LARGE SCALE GENOMIC DNA]</scope>
    <source>
        <strain evidence="11">ATCC 33500 / DSM 1411 / JCM 8866 / NBRC 14739 / NCIMB 2177 / R-4</strain>
        <strain evidence="7">CGMCC 1.2087</strain>
    </source>
</reference>
<feature type="transmembrane region" description="Helical" evidence="5">
    <location>
        <begin position="93"/>
        <end position="118"/>
    </location>
</feature>
<evidence type="ECO:0000313" key="12">
    <source>
        <dbReference type="Proteomes" id="UP000011603"/>
    </source>
</evidence>
<feature type="transmembrane region" description="Helical" evidence="5">
    <location>
        <begin position="20"/>
        <end position="42"/>
    </location>
</feature>
<evidence type="ECO:0000313" key="11">
    <source>
        <dbReference type="Proteomes" id="UP000006469"/>
    </source>
</evidence>
<reference evidence="9 12" key="3">
    <citation type="journal article" date="2014" name="PLoS Genet.">
        <title>Phylogenetically driven sequencing of extremely halophilic archaea reveals strategies for static and dynamic osmo-response.</title>
        <authorList>
            <person name="Becker E.A."/>
            <person name="Seitzer P.M."/>
            <person name="Tritt A."/>
            <person name="Larsen D."/>
            <person name="Krusor M."/>
            <person name="Yao A.I."/>
            <person name="Wu D."/>
            <person name="Madern D."/>
            <person name="Eisen J.A."/>
            <person name="Darling A.E."/>
            <person name="Facciotti M.T."/>
        </authorList>
    </citation>
    <scope>NUCLEOTIDE SEQUENCE [LARGE SCALE GENOMIC DNA]</scope>
    <source>
        <strain evidence="9">ATCC 33500</strain>
        <strain evidence="12">ATCC 33500 / DSM 1411 / JCM 8866 / NBRC 14739 / NCIMB 2177 / R-4</strain>
    </source>
</reference>
<dbReference type="EMBL" id="CP001868">
    <property type="protein sequence ID" value="AFK19883.1"/>
    <property type="molecule type" value="Genomic_DNA"/>
</dbReference>
<dbReference type="KEGG" id="hme:HFX_2194"/>
<dbReference type="PaxDb" id="523841-HFX_2194"/>
<dbReference type="Proteomes" id="UP000011603">
    <property type="component" value="Unassembled WGS sequence"/>
</dbReference>
<reference evidence="8 13" key="4">
    <citation type="submission" date="2014-04" db="EMBL/GenBank/DDBJ databases">
        <title>Transcriptional profiles of Haloferax mediterranei on the basis of nitrogen availability.</title>
        <authorList>
            <person name="Bautista V."/>
        </authorList>
    </citation>
    <scope>NUCLEOTIDE SEQUENCE [LARGE SCALE GENOMIC DNA]</scope>
    <source>
        <strain evidence="8">ATCC 33500</strain>
        <strain evidence="13">ATCC 33500 / DSM 1411 / JCM 8866 / NBRC 14739 / NCIMB 2177 / R-4</strain>
    </source>
</reference>
<feature type="transmembrane region" description="Helical" evidence="5">
    <location>
        <begin position="173"/>
        <end position="193"/>
    </location>
</feature>
<feature type="transmembrane region" description="Helical" evidence="5">
    <location>
        <begin position="54"/>
        <end position="81"/>
    </location>
</feature>
<dbReference type="Proteomes" id="UP000027075">
    <property type="component" value="Chromosome"/>
</dbReference>